<accession>A0ACC0YN75</accession>
<dbReference type="Proteomes" id="UP001163603">
    <property type="component" value="Chromosome 6"/>
</dbReference>
<gene>
    <name evidence="1" type="ORF">Pint_23465</name>
</gene>
<keyword evidence="2" id="KW-1185">Reference proteome</keyword>
<protein>
    <submittedName>
        <fullName evidence="1">Uncharacterized protein</fullName>
    </submittedName>
</protein>
<organism evidence="1 2">
    <name type="scientific">Pistacia integerrima</name>
    <dbReference type="NCBI Taxonomy" id="434235"/>
    <lineage>
        <taxon>Eukaryota</taxon>
        <taxon>Viridiplantae</taxon>
        <taxon>Streptophyta</taxon>
        <taxon>Embryophyta</taxon>
        <taxon>Tracheophyta</taxon>
        <taxon>Spermatophyta</taxon>
        <taxon>Magnoliopsida</taxon>
        <taxon>eudicotyledons</taxon>
        <taxon>Gunneridae</taxon>
        <taxon>Pentapetalae</taxon>
        <taxon>rosids</taxon>
        <taxon>malvids</taxon>
        <taxon>Sapindales</taxon>
        <taxon>Anacardiaceae</taxon>
        <taxon>Pistacia</taxon>
    </lineage>
</organism>
<sequence length="133" mass="15524">MLEKVASETNSKQAWDTLRNSIMGVEKVKKVRLQTLRPEFESLLMKESEVISNYFTRVLMMVNQMKRLGERSEDSHVIEKILRSLNSKFNHVVVAIEESKGLEVMSNYKLNRPLLAHEERINQGKQEQVEHVL</sequence>
<dbReference type="EMBL" id="CM047741">
    <property type="protein sequence ID" value="KAJ0038815.1"/>
    <property type="molecule type" value="Genomic_DNA"/>
</dbReference>
<comment type="caution">
    <text evidence="1">The sequence shown here is derived from an EMBL/GenBank/DDBJ whole genome shotgun (WGS) entry which is preliminary data.</text>
</comment>
<name>A0ACC0YN75_9ROSI</name>
<evidence type="ECO:0000313" key="1">
    <source>
        <dbReference type="EMBL" id="KAJ0038815.1"/>
    </source>
</evidence>
<reference evidence="2" key="1">
    <citation type="journal article" date="2023" name="G3 (Bethesda)">
        <title>Genome assembly and association tests identify interacting loci associated with vigor, precocity, and sex in interspecific pistachio rootstocks.</title>
        <authorList>
            <person name="Palmer W."/>
            <person name="Jacygrad E."/>
            <person name="Sagayaradj S."/>
            <person name="Cavanaugh K."/>
            <person name="Han R."/>
            <person name="Bertier L."/>
            <person name="Beede B."/>
            <person name="Kafkas S."/>
            <person name="Golino D."/>
            <person name="Preece J."/>
            <person name="Michelmore R."/>
        </authorList>
    </citation>
    <scope>NUCLEOTIDE SEQUENCE [LARGE SCALE GENOMIC DNA]</scope>
</reference>
<evidence type="ECO:0000313" key="2">
    <source>
        <dbReference type="Proteomes" id="UP001163603"/>
    </source>
</evidence>
<proteinExistence type="predicted"/>